<dbReference type="InterPro" id="IPR032808">
    <property type="entry name" value="DoxX"/>
</dbReference>
<dbReference type="InterPro" id="IPR051907">
    <property type="entry name" value="DoxX-like_oxidoreductase"/>
</dbReference>
<dbReference type="GO" id="GO:0005886">
    <property type="term" value="C:plasma membrane"/>
    <property type="evidence" value="ECO:0007669"/>
    <property type="project" value="UniProtKB-SubCell"/>
</dbReference>
<name>A0A4R2GX64_9HYPH</name>
<comment type="caution">
    <text evidence="8">The sequence shown here is derived from an EMBL/GenBank/DDBJ whole genome shotgun (WGS) entry which is preliminary data.</text>
</comment>
<evidence type="ECO:0000313" key="9">
    <source>
        <dbReference type="Proteomes" id="UP000294881"/>
    </source>
</evidence>
<accession>A0A4R2GX64</accession>
<proteinExistence type="inferred from homology"/>
<dbReference type="Pfam" id="PF07681">
    <property type="entry name" value="DoxX"/>
    <property type="match status" value="1"/>
</dbReference>
<evidence type="ECO:0000256" key="7">
    <source>
        <dbReference type="SAM" id="Phobius"/>
    </source>
</evidence>
<dbReference type="Proteomes" id="UP000294881">
    <property type="component" value="Unassembled WGS sequence"/>
</dbReference>
<evidence type="ECO:0000256" key="5">
    <source>
        <dbReference type="ARBA" id="ARBA00022989"/>
    </source>
</evidence>
<dbReference type="PANTHER" id="PTHR33452:SF4">
    <property type="entry name" value="BLL4328 PROTEIN"/>
    <property type="match status" value="1"/>
</dbReference>
<protein>
    <submittedName>
        <fullName evidence="8">Putative oxidoreductase</fullName>
    </submittedName>
</protein>
<evidence type="ECO:0000313" key="8">
    <source>
        <dbReference type="EMBL" id="TCO15780.1"/>
    </source>
</evidence>
<feature type="transmembrane region" description="Helical" evidence="7">
    <location>
        <begin position="44"/>
        <end position="64"/>
    </location>
</feature>
<feature type="transmembrane region" description="Helical" evidence="7">
    <location>
        <begin position="7"/>
        <end position="24"/>
    </location>
</feature>
<gene>
    <name evidence="8" type="ORF">EV666_10127</name>
</gene>
<sequence length="131" mass="13692">MEFASRFSPFLLSILRIMAGLLVLQHGTSKILGFPTGPMNSTSLASLSGVGGLFELICGALLVIGFQSRISAFLLSGMCAVAYFVVHAPKGFFPLLNGGELAALYCFTFLYLAAAGPGPISIDALTGRRTG</sequence>
<keyword evidence="5 7" id="KW-1133">Transmembrane helix</keyword>
<dbReference type="RefSeq" id="WP_376884486.1">
    <property type="nucleotide sequence ID" value="NZ_JBHUNN010000002.1"/>
</dbReference>
<dbReference type="AlphaFoldDB" id="A0A4R2GX64"/>
<evidence type="ECO:0000256" key="4">
    <source>
        <dbReference type="ARBA" id="ARBA00022692"/>
    </source>
</evidence>
<feature type="transmembrane region" description="Helical" evidence="7">
    <location>
        <begin position="101"/>
        <end position="122"/>
    </location>
</feature>
<evidence type="ECO:0000256" key="1">
    <source>
        <dbReference type="ARBA" id="ARBA00004651"/>
    </source>
</evidence>
<keyword evidence="3" id="KW-1003">Cell membrane</keyword>
<reference evidence="8 9" key="1">
    <citation type="submission" date="2019-03" db="EMBL/GenBank/DDBJ databases">
        <title>Genomic Encyclopedia of Type Strains, Phase IV (KMG-IV): sequencing the most valuable type-strain genomes for metagenomic binning, comparative biology and taxonomic classification.</title>
        <authorList>
            <person name="Goeker M."/>
        </authorList>
    </citation>
    <scope>NUCLEOTIDE SEQUENCE [LARGE SCALE GENOMIC DNA]</scope>
    <source>
        <strain evidence="8 9">DSM 22958</strain>
    </source>
</reference>
<dbReference type="EMBL" id="SLWL01000001">
    <property type="protein sequence ID" value="TCO15780.1"/>
    <property type="molecule type" value="Genomic_DNA"/>
</dbReference>
<evidence type="ECO:0000256" key="6">
    <source>
        <dbReference type="ARBA" id="ARBA00023136"/>
    </source>
</evidence>
<evidence type="ECO:0000256" key="3">
    <source>
        <dbReference type="ARBA" id="ARBA00022475"/>
    </source>
</evidence>
<comment type="subcellular location">
    <subcellularLocation>
        <location evidence="1">Cell membrane</location>
        <topology evidence="1">Multi-pass membrane protein</topology>
    </subcellularLocation>
</comment>
<keyword evidence="6 7" id="KW-0472">Membrane</keyword>
<comment type="similarity">
    <text evidence="2">Belongs to the DoxX family.</text>
</comment>
<dbReference type="PANTHER" id="PTHR33452">
    <property type="entry name" value="OXIDOREDUCTASE CATD-RELATED"/>
    <property type="match status" value="1"/>
</dbReference>
<keyword evidence="4 7" id="KW-0812">Transmembrane</keyword>
<keyword evidence="9" id="KW-1185">Reference proteome</keyword>
<organism evidence="8 9">
    <name type="scientific">Camelimonas lactis</name>
    <dbReference type="NCBI Taxonomy" id="659006"/>
    <lineage>
        <taxon>Bacteria</taxon>
        <taxon>Pseudomonadati</taxon>
        <taxon>Pseudomonadota</taxon>
        <taxon>Alphaproteobacteria</taxon>
        <taxon>Hyphomicrobiales</taxon>
        <taxon>Chelatococcaceae</taxon>
        <taxon>Camelimonas</taxon>
    </lineage>
</organism>
<feature type="transmembrane region" description="Helical" evidence="7">
    <location>
        <begin position="71"/>
        <end position="89"/>
    </location>
</feature>
<evidence type="ECO:0000256" key="2">
    <source>
        <dbReference type="ARBA" id="ARBA00006679"/>
    </source>
</evidence>